<gene>
    <name evidence="18" type="ORF">DCHRY22_LOCUS15974</name>
</gene>
<organism evidence="18 19">
    <name type="scientific">Danaus chrysippus</name>
    <name type="common">African queen</name>
    <dbReference type="NCBI Taxonomy" id="151541"/>
    <lineage>
        <taxon>Eukaryota</taxon>
        <taxon>Metazoa</taxon>
        <taxon>Ecdysozoa</taxon>
        <taxon>Arthropoda</taxon>
        <taxon>Hexapoda</taxon>
        <taxon>Insecta</taxon>
        <taxon>Pterygota</taxon>
        <taxon>Neoptera</taxon>
        <taxon>Endopterygota</taxon>
        <taxon>Lepidoptera</taxon>
        <taxon>Glossata</taxon>
        <taxon>Ditrysia</taxon>
        <taxon>Papilionoidea</taxon>
        <taxon>Nymphalidae</taxon>
        <taxon>Danainae</taxon>
        <taxon>Danaini</taxon>
        <taxon>Danaina</taxon>
        <taxon>Danaus</taxon>
        <taxon>Anosia</taxon>
    </lineage>
</organism>
<keyword evidence="10 15" id="KW-0472">Membrane</keyword>
<evidence type="ECO:0000256" key="2">
    <source>
        <dbReference type="ARBA" id="ARBA00022448"/>
    </source>
</evidence>
<dbReference type="OrthoDB" id="432483at2759"/>
<dbReference type="SUPFAM" id="SSF55785">
    <property type="entry name" value="PYP-like sensor domain (PAS domain)"/>
    <property type="match status" value="1"/>
</dbReference>
<dbReference type="FunFam" id="1.10.287.70:FF:000145">
    <property type="entry name" value="Eag-like K[+] channel, isoform B"/>
    <property type="match status" value="1"/>
</dbReference>
<dbReference type="InterPro" id="IPR014710">
    <property type="entry name" value="RmlC-like_jellyroll"/>
</dbReference>
<feature type="region of interest" description="Disordered" evidence="14">
    <location>
        <begin position="713"/>
        <end position="769"/>
    </location>
</feature>
<comment type="caution">
    <text evidence="18">The sequence shown here is derived from an EMBL/GenBank/DDBJ whole genome shotgun (WGS) entry which is preliminary data.</text>
</comment>
<dbReference type="InterPro" id="IPR003950">
    <property type="entry name" value="K_chnl_volt-dep_ELK"/>
</dbReference>
<dbReference type="InterPro" id="IPR000014">
    <property type="entry name" value="PAS"/>
</dbReference>
<evidence type="ECO:0000256" key="5">
    <source>
        <dbReference type="ARBA" id="ARBA00022826"/>
    </source>
</evidence>
<dbReference type="FunFam" id="2.60.120.10:FF:000097">
    <property type="entry name" value="Eag-like K[+] channel, isoform B"/>
    <property type="match status" value="1"/>
</dbReference>
<dbReference type="InterPro" id="IPR050818">
    <property type="entry name" value="KCNH_animal-type"/>
</dbReference>
<evidence type="ECO:0000256" key="9">
    <source>
        <dbReference type="ARBA" id="ARBA00023065"/>
    </source>
</evidence>
<dbReference type="InterPro" id="IPR001610">
    <property type="entry name" value="PAC"/>
</dbReference>
<keyword evidence="7" id="KW-0630">Potassium</keyword>
<dbReference type="GO" id="GO:0005249">
    <property type="term" value="F:voltage-gated potassium channel activity"/>
    <property type="evidence" value="ECO:0007669"/>
    <property type="project" value="InterPro"/>
</dbReference>
<evidence type="ECO:0000256" key="12">
    <source>
        <dbReference type="ARBA" id="ARBA00023303"/>
    </source>
</evidence>
<feature type="transmembrane region" description="Helical" evidence="15">
    <location>
        <begin position="469"/>
        <end position="493"/>
    </location>
</feature>
<dbReference type="GO" id="GO:0034702">
    <property type="term" value="C:monoatomic ion channel complex"/>
    <property type="evidence" value="ECO:0007669"/>
    <property type="project" value="UniProtKB-KW"/>
</dbReference>
<evidence type="ECO:0000313" key="19">
    <source>
        <dbReference type="Proteomes" id="UP000789524"/>
    </source>
</evidence>
<evidence type="ECO:0000256" key="14">
    <source>
        <dbReference type="SAM" id="MobiDB-lite"/>
    </source>
</evidence>
<dbReference type="FunFam" id="3.30.450.20:FF:000001">
    <property type="entry name" value="Potassium voltage-gated channel subfamily H member 7"/>
    <property type="match status" value="1"/>
</dbReference>
<dbReference type="EMBL" id="CAKASE010000083">
    <property type="protein sequence ID" value="CAG9585591.1"/>
    <property type="molecule type" value="Genomic_DNA"/>
</dbReference>
<dbReference type="Gene3D" id="1.10.1200.260">
    <property type="match status" value="1"/>
</dbReference>
<dbReference type="PANTHER" id="PTHR10217">
    <property type="entry name" value="VOLTAGE AND LIGAND GATED POTASSIUM CHANNEL"/>
    <property type="match status" value="1"/>
</dbReference>
<feature type="transmembrane region" description="Helical" evidence="15">
    <location>
        <begin position="379"/>
        <end position="403"/>
    </location>
</feature>
<sequence>MPVRKGLLAPQNTFLDTIATRFDGTHSNFVLGNAQVPCYPIVYCSDGFCELTGWARAHIMQKGCACKFLHGPDTMEEHRHEIDTALDSKHELKLELIFYKKNGTPFWCLLDIVPIKNEKREVVLFLASFKDITNTKMAAMNTNEDFDSAALLGARFRAESSCLLPDPNGNLDPEAPSPANMGRRRSRAVLYQLSGHYKPDKMKTKLKLNNVSKNLLHSSDPPLPEYKTSAIKKSRFIISHYGIFKTFWDWLILIATFYVAVVVPYNASFVDEGHPRISVTSDVVVEALFIIDIVLNFRTTFVSKKGEVVSDSKAIALNYIRTWFVVDLLAALPFDLLYASDVYSGTESTHGNVHLVKLTRLLRLARLLQKMDRYSQYSALILTLLMLSFTLVAHWLACIWFIIAEKEIQHHRNESWDLGWINNLAERLKVPIMNISHSESYVTALYFTCSSLTSVGFGNVSANTLPEKIFSILTMLVGALMHAVVFGNVTAIIQRMYSRRSMYQSKWRDLKDFLTINQVPKELKQRMQDYFQTMWSLNHGIDIHETLKEFPEELRGDVSLHLHREILSLPIFESASQGCLKLLSLHIRNNFCAPGEYLVHKGDALTYIHYICNGSMEVMQNDMVVAILGKGDLVGCDMNTHLQVHNGSGTSQSNNPDVVVKSSSDVKALTYCDLKCINMVGLGEVLRLYPEYQQEFVHDILHDLTYNLREGYEAEQEEGNGHPSLTLPSISEDDENAAEENALSPKKPLLSSSSPRHTKFRTDGQPRLSHRELRERIERQRSVATPKITRADSLEGLNLEMHNTRSSVDRLDTQVSSLHHDVAALSMEVRNAIQALQEMTGPVWHAAHSNPNLQWNTPPNQLARSCSHPPDVFCWDQQERPLSPERPKINRSTQTEPFLHCVTQYILEHPATVMLLLGLDPMANLAPVIPPAVEYYDTRSRRPSGLEQIIESENGSQTPSSSASDKGEAANSPIGSEKELDLQTDKVRPLDKDRNLNLKRNRYSASDICEVSERLLPSRASPSTYSLKNNDKS</sequence>
<dbReference type="Pfam" id="PF00520">
    <property type="entry name" value="Ion_trans"/>
    <property type="match status" value="1"/>
</dbReference>
<evidence type="ECO:0000256" key="8">
    <source>
        <dbReference type="ARBA" id="ARBA00022989"/>
    </source>
</evidence>
<feature type="region of interest" description="Disordered" evidence="14">
    <location>
        <begin position="949"/>
        <end position="999"/>
    </location>
</feature>
<dbReference type="Proteomes" id="UP000789524">
    <property type="component" value="Unassembled WGS sequence"/>
</dbReference>
<reference evidence="18" key="1">
    <citation type="submission" date="2021-09" db="EMBL/GenBank/DDBJ databases">
        <authorList>
            <person name="Martin H S."/>
        </authorList>
    </citation>
    <scope>NUCLEOTIDE SEQUENCE</scope>
</reference>
<evidence type="ECO:0000313" key="18">
    <source>
        <dbReference type="EMBL" id="CAG9585591.1"/>
    </source>
</evidence>
<keyword evidence="2" id="KW-0813">Transport</keyword>
<dbReference type="Gene3D" id="2.60.120.10">
    <property type="entry name" value="Jelly Rolls"/>
    <property type="match status" value="1"/>
</dbReference>
<keyword evidence="3" id="KW-0633">Potassium transport</keyword>
<evidence type="ECO:0000256" key="11">
    <source>
        <dbReference type="ARBA" id="ARBA00023180"/>
    </source>
</evidence>
<feature type="compositionally biased region" description="Polar residues" evidence="14">
    <location>
        <begin position="951"/>
        <end position="964"/>
    </location>
</feature>
<dbReference type="InterPro" id="IPR000595">
    <property type="entry name" value="cNMP-bd_dom"/>
</dbReference>
<dbReference type="SMART" id="SM00100">
    <property type="entry name" value="cNMP"/>
    <property type="match status" value="1"/>
</dbReference>
<dbReference type="PROSITE" id="PS50042">
    <property type="entry name" value="CNMP_BINDING_3"/>
    <property type="match status" value="1"/>
</dbReference>
<dbReference type="PRINTS" id="PR01463">
    <property type="entry name" value="EAGCHANLFMLY"/>
</dbReference>
<dbReference type="SMART" id="SM00086">
    <property type="entry name" value="PAC"/>
    <property type="match status" value="1"/>
</dbReference>
<dbReference type="InterPro" id="IPR003938">
    <property type="entry name" value="K_chnl_volt-dep_EAG/ELK/ERG"/>
</dbReference>
<dbReference type="Gene3D" id="1.10.287.70">
    <property type="match status" value="1"/>
</dbReference>
<dbReference type="SUPFAM" id="SSF81324">
    <property type="entry name" value="Voltage-gated potassium channels"/>
    <property type="match status" value="1"/>
</dbReference>
<dbReference type="PRINTS" id="PR01465">
    <property type="entry name" value="ELKCHANNEL"/>
</dbReference>
<feature type="domain" description="Cyclic nucleotide-binding" evidence="16">
    <location>
        <begin position="571"/>
        <end position="635"/>
    </location>
</feature>
<dbReference type="CDD" id="cd00130">
    <property type="entry name" value="PAS"/>
    <property type="match status" value="1"/>
</dbReference>
<dbReference type="PROSITE" id="PS50113">
    <property type="entry name" value="PAC"/>
    <property type="match status" value="1"/>
</dbReference>
<dbReference type="PANTHER" id="PTHR10217:SF637">
    <property type="entry name" value="EAG-LIKE K[+] CHANNEL, ISOFORM A"/>
    <property type="match status" value="1"/>
</dbReference>
<evidence type="ECO:0000256" key="4">
    <source>
        <dbReference type="ARBA" id="ARBA00022692"/>
    </source>
</evidence>
<dbReference type="SUPFAM" id="SSF51206">
    <property type="entry name" value="cAMP-binding domain-like"/>
    <property type="match status" value="1"/>
</dbReference>
<dbReference type="NCBIfam" id="TIGR00229">
    <property type="entry name" value="sensory_box"/>
    <property type="match status" value="1"/>
</dbReference>
<feature type="region of interest" description="Disordered" evidence="14">
    <location>
        <begin position="1014"/>
        <end position="1033"/>
    </location>
</feature>
<keyword evidence="11" id="KW-0325">Glycoprotein</keyword>
<feature type="compositionally biased region" description="Basic and acidic residues" evidence="14">
    <location>
        <begin position="760"/>
        <end position="769"/>
    </location>
</feature>
<feature type="compositionally biased region" description="Polar residues" evidence="14">
    <location>
        <begin position="1020"/>
        <end position="1033"/>
    </location>
</feature>
<dbReference type="GO" id="GO:0005886">
    <property type="term" value="C:plasma membrane"/>
    <property type="evidence" value="ECO:0007669"/>
    <property type="project" value="TreeGrafter"/>
</dbReference>
<keyword evidence="9" id="KW-0406">Ion transport</keyword>
<evidence type="ECO:0000256" key="10">
    <source>
        <dbReference type="ARBA" id="ARBA00023136"/>
    </source>
</evidence>
<feature type="transmembrane region" description="Helical" evidence="15">
    <location>
        <begin position="247"/>
        <end position="265"/>
    </location>
</feature>
<keyword evidence="5" id="KW-0631">Potassium channel</keyword>
<dbReference type="InterPro" id="IPR035965">
    <property type="entry name" value="PAS-like_dom_sf"/>
</dbReference>
<dbReference type="Pfam" id="PF13426">
    <property type="entry name" value="PAS_9"/>
    <property type="match status" value="1"/>
</dbReference>
<feature type="compositionally biased region" description="Basic and acidic residues" evidence="14">
    <location>
        <begin position="976"/>
        <end position="996"/>
    </location>
</feature>
<keyword evidence="4 15" id="KW-0812">Transmembrane</keyword>
<evidence type="ECO:0000256" key="6">
    <source>
        <dbReference type="ARBA" id="ARBA00022882"/>
    </source>
</evidence>
<evidence type="ECO:0000259" key="17">
    <source>
        <dbReference type="PROSITE" id="PS50113"/>
    </source>
</evidence>
<comment type="catalytic activity">
    <reaction evidence="13">
        <text>K(+)(in) = K(+)(out)</text>
        <dbReference type="Rhea" id="RHEA:29463"/>
        <dbReference type="ChEBI" id="CHEBI:29103"/>
    </reaction>
</comment>
<dbReference type="InterPro" id="IPR000700">
    <property type="entry name" value="PAS-assoc_C"/>
</dbReference>
<dbReference type="CDD" id="cd00038">
    <property type="entry name" value="CAP_ED"/>
    <property type="match status" value="1"/>
</dbReference>
<evidence type="ECO:0000256" key="15">
    <source>
        <dbReference type="SAM" id="Phobius"/>
    </source>
</evidence>
<evidence type="ECO:0000259" key="16">
    <source>
        <dbReference type="PROSITE" id="PS50042"/>
    </source>
</evidence>
<feature type="compositionally biased region" description="Low complexity" evidence="14">
    <location>
        <begin position="739"/>
        <end position="755"/>
    </location>
</feature>
<evidence type="ECO:0000256" key="1">
    <source>
        <dbReference type="ARBA" id="ARBA00004141"/>
    </source>
</evidence>
<feature type="domain" description="PAC" evidence="17">
    <location>
        <begin position="92"/>
        <end position="144"/>
    </location>
</feature>
<protein>
    <submittedName>
        <fullName evidence="18">(African queen) hypothetical protein</fullName>
    </submittedName>
</protein>
<accession>A0A8J2R8V1</accession>
<keyword evidence="12" id="KW-0407">Ion channel</keyword>
<keyword evidence="8 15" id="KW-1133">Transmembrane helix</keyword>
<name>A0A8J2R8V1_9NEOP</name>
<evidence type="ECO:0000256" key="7">
    <source>
        <dbReference type="ARBA" id="ARBA00022958"/>
    </source>
</evidence>
<dbReference type="GO" id="GO:0042391">
    <property type="term" value="P:regulation of membrane potential"/>
    <property type="evidence" value="ECO:0007669"/>
    <property type="project" value="TreeGrafter"/>
</dbReference>
<dbReference type="InterPro" id="IPR018490">
    <property type="entry name" value="cNMP-bd_dom_sf"/>
</dbReference>
<dbReference type="InterPro" id="IPR005821">
    <property type="entry name" value="Ion_trans_dom"/>
</dbReference>
<dbReference type="Gene3D" id="3.30.450.20">
    <property type="entry name" value="PAS domain"/>
    <property type="match status" value="1"/>
</dbReference>
<evidence type="ECO:0000256" key="13">
    <source>
        <dbReference type="ARBA" id="ARBA00034430"/>
    </source>
</evidence>
<keyword evidence="6" id="KW-0851">Voltage-gated channel</keyword>
<evidence type="ECO:0000256" key="3">
    <source>
        <dbReference type="ARBA" id="ARBA00022538"/>
    </source>
</evidence>
<comment type="subcellular location">
    <subcellularLocation>
        <location evidence="1">Membrane</location>
        <topology evidence="1">Multi-pass membrane protein</topology>
    </subcellularLocation>
</comment>
<proteinExistence type="predicted"/>
<dbReference type="AlphaFoldDB" id="A0A8J2R8V1"/>
<keyword evidence="19" id="KW-1185">Reference proteome</keyword>